<comment type="caution">
    <text evidence="4">The sequence shown here is derived from an EMBL/GenBank/DDBJ whole genome shotgun (WGS) entry which is preliminary data.</text>
</comment>
<evidence type="ECO:0000256" key="1">
    <source>
        <dbReference type="ARBA" id="ARBA00022729"/>
    </source>
</evidence>
<keyword evidence="5" id="KW-1185">Reference proteome</keyword>
<dbReference type="AlphaFoldDB" id="A0A7W8AMA6"/>
<organism evidence="4 5">
    <name type="scientific">Streptomyces spectabilis</name>
    <dbReference type="NCBI Taxonomy" id="68270"/>
    <lineage>
        <taxon>Bacteria</taxon>
        <taxon>Bacillati</taxon>
        <taxon>Actinomycetota</taxon>
        <taxon>Actinomycetes</taxon>
        <taxon>Kitasatosporales</taxon>
        <taxon>Streptomycetaceae</taxon>
        <taxon>Streptomyces</taxon>
    </lineage>
</organism>
<evidence type="ECO:0000313" key="5">
    <source>
        <dbReference type="Proteomes" id="UP000549009"/>
    </source>
</evidence>
<dbReference type="PANTHER" id="PTHR16026:SF0">
    <property type="entry name" value="CARTILAGE ACIDIC PROTEIN 1"/>
    <property type="match status" value="1"/>
</dbReference>
<dbReference type="Gene3D" id="2.130.10.130">
    <property type="entry name" value="Integrin alpha, N-terminal"/>
    <property type="match status" value="1"/>
</dbReference>
<evidence type="ECO:0000313" key="4">
    <source>
        <dbReference type="EMBL" id="MBB5101026.1"/>
    </source>
</evidence>
<keyword evidence="1" id="KW-0732">Signal</keyword>
<dbReference type="RefSeq" id="WP_229878816.1">
    <property type="nucleotide sequence ID" value="NZ_BMSQ01000003.1"/>
</dbReference>
<proteinExistence type="predicted"/>
<dbReference type="Pfam" id="PF01839">
    <property type="entry name" value="FG-GAP"/>
    <property type="match status" value="1"/>
</dbReference>
<gene>
    <name evidence="4" type="ORF">FHS40_000079</name>
</gene>
<evidence type="ECO:0000256" key="2">
    <source>
        <dbReference type="SAM" id="MobiDB-lite"/>
    </source>
</evidence>
<sequence>MSIPMPAGYEKLPKKTVRDVNPAYQKIRSWISSVGASIAINDLTGHGRASGMCLVDTRTDSVVVTHTPTAPAADRFAPFILDAAPLHVDSAMAPMGCAPGDFNSDGRMDLLVYYWGRTPILFMADKSASGRAPSYRPTEVVPSTEDADRYTGEPWNTNAVSVADYDGDGHPDLMVGNYFPNSAVLDPHGQDDVVMNDSMSNAKNGGGIRVLRWLRNDGGKPVYVEDKKAVPYDDSTGWTLALGGGDLTDDLLPEVYAANDFGHDHLFYNESTPGDIRFSTATGDRGWTTPKSFVLGKDSFKGMGVDFVDLYSRGKFDMIASNITTAWGLEESNYVWRNDADTAKDMASDLGSGHAPFSQQAQEVGLAWTGWTWDIKGADLKNSGKLNVLQTAGFVQGDGHNRWPWLQELATSNDVLLREPRMWPKVGPGDDIAGHQPMAVYAPADSGKYVDIADHVGIDSKTPTRGIAIGDTRGTGTLDFAVARQWGPPAFYKNDSPDMGRYLELHLYRPADKAKKQDGGGPSASRTPAYNAQVTVRTADGRTMQSQLDGGSGHSGKRGFDVHFGLGSEDRPVSASIAWLDNQGERHRQTIQLDPGTHSFMLTDTAEEVSVP</sequence>
<protein>
    <recommendedName>
        <fullName evidence="3">ASPIC/UnbV domain-containing protein</fullName>
    </recommendedName>
</protein>
<feature type="domain" description="ASPIC/UnbV" evidence="3">
    <location>
        <begin position="529"/>
        <end position="587"/>
    </location>
</feature>
<feature type="region of interest" description="Disordered" evidence="2">
    <location>
        <begin position="132"/>
        <end position="153"/>
    </location>
</feature>
<dbReference type="EMBL" id="JACHJD010000001">
    <property type="protein sequence ID" value="MBB5101026.1"/>
    <property type="molecule type" value="Genomic_DNA"/>
</dbReference>
<reference evidence="4 5" key="1">
    <citation type="submission" date="2020-08" db="EMBL/GenBank/DDBJ databases">
        <title>Genomic Encyclopedia of Type Strains, Phase III (KMG-III): the genomes of soil and plant-associated and newly described type strains.</title>
        <authorList>
            <person name="Whitman W."/>
        </authorList>
    </citation>
    <scope>NUCLEOTIDE SEQUENCE [LARGE SCALE GENOMIC DNA]</scope>
    <source>
        <strain evidence="4 5">CECT 3146</strain>
    </source>
</reference>
<name>A0A7W8AMA6_STRST</name>
<dbReference type="SUPFAM" id="SSF69318">
    <property type="entry name" value="Integrin alpha N-terminal domain"/>
    <property type="match status" value="1"/>
</dbReference>
<dbReference type="InterPro" id="IPR027039">
    <property type="entry name" value="Crtac1"/>
</dbReference>
<dbReference type="PANTHER" id="PTHR16026">
    <property type="entry name" value="CARTILAGE ACIDIC PROTEIN 1"/>
    <property type="match status" value="1"/>
</dbReference>
<dbReference type="Pfam" id="PF07593">
    <property type="entry name" value="UnbV_ASPIC"/>
    <property type="match status" value="1"/>
</dbReference>
<dbReference type="InterPro" id="IPR011519">
    <property type="entry name" value="UnbV_ASPIC"/>
</dbReference>
<dbReference type="InterPro" id="IPR028994">
    <property type="entry name" value="Integrin_alpha_N"/>
</dbReference>
<dbReference type="InterPro" id="IPR013517">
    <property type="entry name" value="FG-GAP"/>
</dbReference>
<accession>A0A7W8AMA6</accession>
<evidence type="ECO:0000259" key="3">
    <source>
        <dbReference type="Pfam" id="PF07593"/>
    </source>
</evidence>
<dbReference type="Proteomes" id="UP000549009">
    <property type="component" value="Unassembled WGS sequence"/>
</dbReference>